<reference evidence="10 11" key="1">
    <citation type="submission" date="2019-09" db="EMBL/GenBank/DDBJ databases">
        <title>Whole genome sequencing of Microbacterium maritypicum.</title>
        <authorList>
            <person name="Lenchi N."/>
        </authorList>
    </citation>
    <scope>NUCLEOTIDE SEQUENCE [LARGE SCALE GENOMIC DNA]</scope>
    <source>
        <strain evidence="10 11">DSM 12512</strain>
    </source>
</reference>
<dbReference type="Gene3D" id="1.10.3470.10">
    <property type="entry name" value="ABC transporter involved in vitamin B12 uptake, BtuC"/>
    <property type="match status" value="1"/>
</dbReference>
<keyword evidence="7 9" id="KW-0472">Membrane</keyword>
<comment type="subcellular location">
    <subcellularLocation>
        <location evidence="1">Cell membrane</location>
        <topology evidence="1">Multi-pass membrane protein</topology>
    </subcellularLocation>
</comment>
<keyword evidence="4" id="KW-1003">Cell membrane</keyword>
<evidence type="ECO:0000256" key="8">
    <source>
        <dbReference type="SAM" id="MobiDB-lite"/>
    </source>
</evidence>
<feature type="compositionally biased region" description="Basic residues" evidence="8">
    <location>
        <begin position="37"/>
        <end position="47"/>
    </location>
</feature>
<feature type="transmembrane region" description="Helical" evidence="9">
    <location>
        <begin position="316"/>
        <end position="343"/>
    </location>
</feature>
<feature type="compositionally biased region" description="Basic and acidic residues" evidence="8">
    <location>
        <begin position="27"/>
        <end position="36"/>
    </location>
</feature>
<feature type="transmembrane region" description="Helical" evidence="9">
    <location>
        <begin position="82"/>
        <end position="102"/>
    </location>
</feature>
<sequence length="412" mass="42259">MEHRRLQDRAAHLEPRDRAARRGAQRAVRDRRLPRDRGRHPQRRRRAGDRGAARRAVSVAVSLRTAIPATPASAPRPRRRTVSAIAVLLFALVGSVVAAVAIGPADITPTELVASVWSHLTGSASGLTPIRDAIIWEGRVPRVLTAAAVGGGLALCGAVMQALTRNPLADPYLLGLSSGASTGAVIVIVLGAAVALPFAAFAGALLALALTLGLARAAGSAGSTAVVLAGLAVSAVLAALTSLVIFWSATNDSYREILSWLLGSLGGAGWAEAALAGVAVAVCAIPLLASARPLDSLVLGDTAAEALGVPVTRVRVLLFVCTALLTGALVAVSGSIGFVGLILPHAVHAAVGARHRALLPVSLLAGAVFLIWADTIARTVFEPRELPVGIVTALIGGPVFAVLMLRMRKSRP</sequence>
<dbReference type="InterPro" id="IPR000522">
    <property type="entry name" value="ABC_transptr_permease_BtuC"/>
</dbReference>
<dbReference type="FunFam" id="1.10.3470.10:FF:000001">
    <property type="entry name" value="Vitamin B12 ABC transporter permease BtuC"/>
    <property type="match status" value="1"/>
</dbReference>
<keyword evidence="6 9" id="KW-1133">Transmembrane helix</keyword>
<dbReference type="PANTHER" id="PTHR30472">
    <property type="entry name" value="FERRIC ENTEROBACTIN TRANSPORT SYSTEM PERMEASE PROTEIN"/>
    <property type="match status" value="1"/>
</dbReference>
<evidence type="ECO:0000256" key="2">
    <source>
        <dbReference type="ARBA" id="ARBA00007935"/>
    </source>
</evidence>
<evidence type="ECO:0000256" key="6">
    <source>
        <dbReference type="ARBA" id="ARBA00022989"/>
    </source>
</evidence>
<proteinExistence type="inferred from homology"/>
<dbReference type="Pfam" id="PF01032">
    <property type="entry name" value="FecCD"/>
    <property type="match status" value="1"/>
</dbReference>
<dbReference type="Proteomes" id="UP000436027">
    <property type="component" value="Unassembled WGS sequence"/>
</dbReference>
<dbReference type="CDD" id="cd06550">
    <property type="entry name" value="TM_ABC_iron-siderophores_like"/>
    <property type="match status" value="1"/>
</dbReference>
<dbReference type="InterPro" id="IPR037294">
    <property type="entry name" value="ABC_BtuC-like"/>
</dbReference>
<feature type="region of interest" description="Disordered" evidence="8">
    <location>
        <begin position="1"/>
        <end position="55"/>
    </location>
</feature>
<dbReference type="NCBIfam" id="TIGR03869">
    <property type="entry name" value="F420-0_ABCperm"/>
    <property type="match status" value="1"/>
</dbReference>
<feature type="transmembrane region" description="Helical" evidence="9">
    <location>
        <begin position="184"/>
        <end position="213"/>
    </location>
</feature>
<evidence type="ECO:0000256" key="4">
    <source>
        <dbReference type="ARBA" id="ARBA00022475"/>
    </source>
</evidence>
<dbReference type="GO" id="GO:0033214">
    <property type="term" value="P:siderophore-iron import into cell"/>
    <property type="evidence" value="ECO:0007669"/>
    <property type="project" value="TreeGrafter"/>
</dbReference>
<evidence type="ECO:0000256" key="3">
    <source>
        <dbReference type="ARBA" id="ARBA00022448"/>
    </source>
</evidence>
<dbReference type="InterPro" id="IPR022410">
    <property type="entry name" value="ABC_transptr_permease_F420-0"/>
</dbReference>
<keyword evidence="3" id="KW-0813">Transport</keyword>
<dbReference type="SUPFAM" id="SSF81345">
    <property type="entry name" value="ABC transporter involved in vitamin B12 uptake, BtuC"/>
    <property type="match status" value="1"/>
</dbReference>
<evidence type="ECO:0000313" key="11">
    <source>
        <dbReference type="Proteomes" id="UP000436027"/>
    </source>
</evidence>
<evidence type="ECO:0000256" key="9">
    <source>
        <dbReference type="SAM" id="Phobius"/>
    </source>
</evidence>
<feature type="compositionally biased region" description="Basic and acidic residues" evidence="8">
    <location>
        <begin position="1"/>
        <end position="20"/>
    </location>
</feature>
<organism evidence="10 11">
    <name type="scientific">Microbacterium maritypicum</name>
    <name type="common">Microbacterium liquefaciens</name>
    <dbReference type="NCBI Taxonomy" id="33918"/>
    <lineage>
        <taxon>Bacteria</taxon>
        <taxon>Bacillati</taxon>
        <taxon>Actinomycetota</taxon>
        <taxon>Actinomycetes</taxon>
        <taxon>Micrococcales</taxon>
        <taxon>Microbacteriaceae</taxon>
        <taxon>Microbacterium</taxon>
    </lineage>
</organism>
<feature type="transmembrane region" description="Helical" evidence="9">
    <location>
        <begin position="143"/>
        <end position="163"/>
    </location>
</feature>
<comment type="similarity">
    <text evidence="2">Belongs to the binding-protein-dependent transport system permease family. FecCD subfamily.</text>
</comment>
<dbReference type="AlphaFoldDB" id="A0AAD3X041"/>
<evidence type="ECO:0000256" key="1">
    <source>
        <dbReference type="ARBA" id="ARBA00004651"/>
    </source>
</evidence>
<evidence type="ECO:0000313" key="10">
    <source>
        <dbReference type="EMBL" id="KAB1881623.1"/>
    </source>
</evidence>
<keyword evidence="5 9" id="KW-0812">Transmembrane</keyword>
<gene>
    <name evidence="10" type="ORF">F6W70_17335</name>
</gene>
<feature type="transmembrane region" description="Helical" evidence="9">
    <location>
        <begin position="225"/>
        <end position="248"/>
    </location>
</feature>
<protein>
    <submittedName>
        <fullName evidence="10">Iron chelate uptake ABC transporter family permease subunit</fullName>
    </submittedName>
</protein>
<dbReference type="GO" id="GO:0022857">
    <property type="term" value="F:transmembrane transporter activity"/>
    <property type="evidence" value="ECO:0007669"/>
    <property type="project" value="InterPro"/>
</dbReference>
<accession>A0AAD3X041</accession>
<feature type="transmembrane region" description="Helical" evidence="9">
    <location>
        <begin position="260"/>
        <end position="289"/>
    </location>
</feature>
<feature type="transmembrane region" description="Helical" evidence="9">
    <location>
        <begin position="386"/>
        <end position="405"/>
    </location>
</feature>
<comment type="caution">
    <text evidence="10">The sequence shown here is derived from an EMBL/GenBank/DDBJ whole genome shotgun (WGS) entry which is preliminary data.</text>
</comment>
<evidence type="ECO:0000256" key="5">
    <source>
        <dbReference type="ARBA" id="ARBA00022692"/>
    </source>
</evidence>
<feature type="transmembrane region" description="Helical" evidence="9">
    <location>
        <begin position="355"/>
        <end position="374"/>
    </location>
</feature>
<dbReference type="EMBL" id="WAAQ01000003">
    <property type="protein sequence ID" value="KAB1881623.1"/>
    <property type="molecule type" value="Genomic_DNA"/>
</dbReference>
<evidence type="ECO:0000256" key="7">
    <source>
        <dbReference type="ARBA" id="ARBA00023136"/>
    </source>
</evidence>
<name>A0AAD3X041_MICMQ</name>
<dbReference type="PANTHER" id="PTHR30472:SF67">
    <property type="entry name" value="PERMEASE OF ABC TRANSPORTER-RELATED"/>
    <property type="match status" value="1"/>
</dbReference>
<dbReference type="GO" id="GO:0005886">
    <property type="term" value="C:plasma membrane"/>
    <property type="evidence" value="ECO:0007669"/>
    <property type="project" value="UniProtKB-SubCell"/>
</dbReference>